<evidence type="ECO:0000313" key="1">
    <source>
        <dbReference type="EMBL" id="CAI9926543.1"/>
    </source>
</evidence>
<organism evidence="1">
    <name type="scientific">Hexamita inflata</name>
    <dbReference type="NCBI Taxonomy" id="28002"/>
    <lineage>
        <taxon>Eukaryota</taxon>
        <taxon>Metamonada</taxon>
        <taxon>Diplomonadida</taxon>
        <taxon>Hexamitidae</taxon>
        <taxon>Hexamitinae</taxon>
        <taxon>Hexamita</taxon>
    </lineage>
</organism>
<sequence length="236" mass="28434">MVEENNWNKIYFRHYLQRQVICCGNCKTDVIINDLRRNFVNYFNLVYLVSSELKPIFYRFQRTQNNQLTYSEQLNQKQPGCVQVLSLIFSVNWFSITYLFKKYYKNLPNFQILDLFCINNQQIESYVAYNQFLWSFKAPKLLLIQKCKSVAPFVVQLQTPQKIEGEHFGRLQVKRSVSIRANELMQQQKCNVYVKSITRKTLEFLNFRQKYNVGWARKQEKLKNDYKKLIVIDVRN</sequence>
<evidence type="ECO:0000313" key="2">
    <source>
        <dbReference type="EMBL" id="CAL6002871.1"/>
    </source>
</evidence>
<accession>A0AA86NV35</accession>
<dbReference type="AlphaFoldDB" id="A0AA86NV35"/>
<reference evidence="2 3" key="2">
    <citation type="submission" date="2024-07" db="EMBL/GenBank/DDBJ databases">
        <authorList>
            <person name="Akdeniz Z."/>
        </authorList>
    </citation>
    <scope>NUCLEOTIDE SEQUENCE [LARGE SCALE GENOMIC DNA]</scope>
</reference>
<dbReference type="Proteomes" id="UP001642409">
    <property type="component" value="Unassembled WGS sequence"/>
</dbReference>
<proteinExistence type="predicted"/>
<dbReference type="EMBL" id="CAXDID020000046">
    <property type="protein sequence ID" value="CAL6002871.1"/>
    <property type="molecule type" value="Genomic_DNA"/>
</dbReference>
<keyword evidence="3" id="KW-1185">Reference proteome</keyword>
<name>A0AA86NV35_9EUKA</name>
<gene>
    <name evidence="1" type="ORF">HINF_LOCUS14188</name>
    <name evidence="2" type="ORF">HINF_LOCUS18129</name>
</gene>
<evidence type="ECO:0000313" key="3">
    <source>
        <dbReference type="Proteomes" id="UP001642409"/>
    </source>
</evidence>
<protein>
    <submittedName>
        <fullName evidence="2">Hypothetical_protein</fullName>
    </submittedName>
</protein>
<comment type="caution">
    <text evidence="1">The sequence shown here is derived from an EMBL/GenBank/DDBJ whole genome shotgun (WGS) entry which is preliminary data.</text>
</comment>
<reference evidence="1" key="1">
    <citation type="submission" date="2023-06" db="EMBL/GenBank/DDBJ databases">
        <authorList>
            <person name="Kurt Z."/>
        </authorList>
    </citation>
    <scope>NUCLEOTIDE SEQUENCE</scope>
</reference>
<dbReference type="EMBL" id="CATOUU010000369">
    <property type="protein sequence ID" value="CAI9926543.1"/>
    <property type="molecule type" value="Genomic_DNA"/>
</dbReference>